<evidence type="ECO:0000256" key="1">
    <source>
        <dbReference type="SAM" id="Phobius"/>
    </source>
</evidence>
<organism evidence="2 3">
    <name type="scientific">Paraglaciecola mesophila</name>
    <dbReference type="NCBI Taxonomy" id="197222"/>
    <lineage>
        <taxon>Bacteria</taxon>
        <taxon>Pseudomonadati</taxon>
        <taxon>Pseudomonadota</taxon>
        <taxon>Gammaproteobacteria</taxon>
        <taxon>Alteromonadales</taxon>
        <taxon>Alteromonadaceae</taxon>
        <taxon>Paraglaciecola</taxon>
    </lineage>
</organism>
<dbReference type="EMBL" id="CP047656">
    <property type="protein sequence ID" value="QHJ10458.1"/>
    <property type="molecule type" value="Genomic_DNA"/>
</dbReference>
<dbReference type="KEGG" id="pmes:FX988_00672"/>
<dbReference type="Proteomes" id="UP000464524">
    <property type="component" value="Chromosome"/>
</dbReference>
<sequence length="236" mass="27489">MFISSTRIPKFVGSILFVCAGFLTYGDSLLFEKIYLALLGFVAVLFIRDINLVSIIVISAGANLSSELLYPLVISEQFQFPLKILTYLVACWTLLKVSEDSMRLPTVLVVVLCLVTEGYWYISKQNAPMIFWYVLLLTINLWVRHFLFARVFIMAKYFPSQYRSLNLDHSLYQLVFFYILLHQFILLEYILRRVFDVSSTYVYYAAPYIFHGLTTYSALLVLFQGYILISKNWFKA</sequence>
<keyword evidence="1" id="KW-0472">Membrane</keyword>
<name>A0A857JGY1_9ALTE</name>
<evidence type="ECO:0000313" key="2">
    <source>
        <dbReference type="EMBL" id="QHJ10458.1"/>
    </source>
</evidence>
<protein>
    <submittedName>
        <fullName evidence="2">Uncharacterized protein</fullName>
    </submittedName>
</protein>
<feature type="transmembrane region" description="Helical" evidence="1">
    <location>
        <begin position="104"/>
        <end position="123"/>
    </location>
</feature>
<feature type="transmembrane region" description="Helical" evidence="1">
    <location>
        <begin position="174"/>
        <end position="191"/>
    </location>
</feature>
<feature type="transmembrane region" description="Helical" evidence="1">
    <location>
        <begin position="203"/>
        <end position="229"/>
    </location>
</feature>
<keyword evidence="1" id="KW-0812">Transmembrane</keyword>
<feature type="transmembrane region" description="Helical" evidence="1">
    <location>
        <begin position="12"/>
        <end position="31"/>
    </location>
</feature>
<keyword evidence="1" id="KW-1133">Transmembrane helix</keyword>
<feature type="transmembrane region" description="Helical" evidence="1">
    <location>
        <begin position="129"/>
        <end position="153"/>
    </location>
</feature>
<reference evidence="2 3" key="1">
    <citation type="submission" date="2019-12" db="EMBL/GenBank/DDBJ databases">
        <title>Genome sequencing and assembly of endphytes of Porphyra tenera.</title>
        <authorList>
            <person name="Park J.M."/>
            <person name="Shin R."/>
            <person name="Jo S.H."/>
        </authorList>
    </citation>
    <scope>NUCLEOTIDE SEQUENCE [LARGE SCALE GENOMIC DNA]</scope>
    <source>
        <strain evidence="2 3">GPM4</strain>
    </source>
</reference>
<dbReference type="RefSeq" id="WP_160178334.1">
    <property type="nucleotide sequence ID" value="NZ_CP047656.1"/>
</dbReference>
<accession>A0A857JGY1</accession>
<evidence type="ECO:0000313" key="3">
    <source>
        <dbReference type="Proteomes" id="UP000464524"/>
    </source>
</evidence>
<dbReference type="AlphaFoldDB" id="A0A857JGY1"/>
<dbReference type="OrthoDB" id="6381971at2"/>
<feature type="transmembrane region" description="Helical" evidence="1">
    <location>
        <begin position="38"/>
        <end position="60"/>
    </location>
</feature>
<proteinExistence type="predicted"/>
<keyword evidence="3" id="KW-1185">Reference proteome</keyword>
<gene>
    <name evidence="2" type="ORF">FX988_00672</name>
</gene>